<dbReference type="Gene3D" id="3.40.50.10900">
    <property type="entry name" value="PAC-like subunit"/>
    <property type="match status" value="1"/>
</dbReference>
<organism evidence="2 3">
    <name type="scientific">Galactobacter caseinivorans</name>
    <dbReference type="NCBI Taxonomy" id="2676123"/>
    <lineage>
        <taxon>Bacteria</taxon>
        <taxon>Bacillati</taxon>
        <taxon>Actinomycetota</taxon>
        <taxon>Actinomycetes</taxon>
        <taxon>Micrococcales</taxon>
        <taxon>Micrococcaceae</taxon>
        <taxon>Galactobacter</taxon>
    </lineage>
</organism>
<evidence type="ECO:0000256" key="1">
    <source>
        <dbReference type="SAM" id="MobiDB-lite"/>
    </source>
</evidence>
<accession>A0A496PL28</accession>
<dbReference type="AlphaFoldDB" id="A0A496PL28"/>
<dbReference type="SUPFAM" id="SSF159659">
    <property type="entry name" value="Cgl1923-like"/>
    <property type="match status" value="1"/>
</dbReference>
<feature type="compositionally biased region" description="Gly residues" evidence="1">
    <location>
        <begin position="10"/>
        <end position="22"/>
    </location>
</feature>
<protein>
    <submittedName>
        <fullName evidence="2">PAC2 family protein</fullName>
    </submittedName>
</protein>
<dbReference type="EMBL" id="QQXL01000002">
    <property type="protein sequence ID" value="RKW71105.1"/>
    <property type="molecule type" value="Genomic_DNA"/>
</dbReference>
<reference evidence="2 3" key="1">
    <citation type="submission" date="2018-07" db="EMBL/GenBank/DDBJ databases">
        <title>Arthrobacter sp. nov., isolated from raw cow's milk with high bacterial count.</title>
        <authorList>
            <person name="Hahne J."/>
            <person name="Isele D."/>
            <person name="Lipski A."/>
        </authorList>
    </citation>
    <scope>NUCLEOTIDE SEQUENCE [LARGE SCALE GENOMIC DNA]</scope>
    <source>
        <strain evidence="2 3">JZ R-183</strain>
    </source>
</reference>
<dbReference type="Proteomes" id="UP000273119">
    <property type="component" value="Unassembled WGS sequence"/>
</dbReference>
<name>A0A496PL28_9MICC</name>
<keyword evidence="3" id="KW-1185">Reference proteome</keyword>
<dbReference type="InterPro" id="IPR038389">
    <property type="entry name" value="PSMG2_sf"/>
</dbReference>
<dbReference type="InterPro" id="IPR019151">
    <property type="entry name" value="Proteasome_assmbl_chaperone_2"/>
</dbReference>
<evidence type="ECO:0000313" key="2">
    <source>
        <dbReference type="EMBL" id="RKW71105.1"/>
    </source>
</evidence>
<gene>
    <name evidence="2" type="ORF">DWQ67_04760</name>
</gene>
<feature type="region of interest" description="Disordered" evidence="1">
    <location>
        <begin position="1"/>
        <end position="113"/>
    </location>
</feature>
<feature type="compositionally biased region" description="Basic residues" evidence="1">
    <location>
        <begin position="71"/>
        <end position="80"/>
    </location>
</feature>
<feature type="compositionally biased region" description="Basic residues" evidence="1">
    <location>
        <begin position="48"/>
        <end position="58"/>
    </location>
</feature>
<sequence length="405" mass="43417">MQQHRDGQDHGVGQGHGGGGHPAQGRQALQNPRGEQGHHADGDEQPRRGQRHGNTRHRTQGEGSVEPRARGSGRGRHGFKSKVWGKCPGARYRGHMTRGQAQEQPPEQERAPRSAAEAWMHRDTAPGERPVVLLLGFGGWEDAGGTVTSALALLAGLPGTRKVEATWAGAENQADDLHDLRVHRPTAVTGPDGVRRVRWPRLRLMRVDGVGETELLIASGPEPSHHWAGLAAELLAIAASEGATCAIKLAATSQEVPHTRPLPVWCSSEDPTVRGHLDADEPRRLGALGFSDVVAHTADAAGWPTLQLEVGVPSYVAGAPQPLATLRLLDAVATFADLTLDVRDLEEDAAAWRLGADRLAAADARIGALVESLEARTDAAALPEARAESIAREFERYLQRRPPVD</sequence>
<evidence type="ECO:0000313" key="3">
    <source>
        <dbReference type="Proteomes" id="UP000273119"/>
    </source>
</evidence>
<feature type="compositionally biased region" description="Basic and acidic residues" evidence="1">
    <location>
        <begin position="35"/>
        <end position="47"/>
    </location>
</feature>
<proteinExistence type="predicted"/>
<dbReference type="Pfam" id="PF09754">
    <property type="entry name" value="PAC2"/>
    <property type="match status" value="1"/>
</dbReference>
<comment type="caution">
    <text evidence="2">The sequence shown here is derived from an EMBL/GenBank/DDBJ whole genome shotgun (WGS) entry which is preliminary data.</text>
</comment>